<feature type="compositionally biased region" description="Pro residues" evidence="1">
    <location>
        <begin position="2061"/>
        <end position="2071"/>
    </location>
</feature>
<feature type="compositionally biased region" description="Basic and acidic residues" evidence="1">
    <location>
        <begin position="768"/>
        <end position="779"/>
    </location>
</feature>
<feature type="compositionally biased region" description="Basic and acidic residues" evidence="1">
    <location>
        <begin position="1692"/>
        <end position="1703"/>
    </location>
</feature>
<feature type="region of interest" description="Disordered" evidence="1">
    <location>
        <begin position="1162"/>
        <end position="1186"/>
    </location>
</feature>
<feature type="region of interest" description="Disordered" evidence="1">
    <location>
        <begin position="373"/>
        <end position="479"/>
    </location>
</feature>
<feature type="compositionally biased region" description="Basic and acidic residues" evidence="1">
    <location>
        <begin position="1292"/>
        <end position="1301"/>
    </location>
</feature>
<feature type="compositionally biased region" description="Polar residues" evidence="1">
    <location>
        <begin position="1162"/>
        <end position="1172"/>
    </location>
</feature>
<feature type="region of interest" description="Disordered" evidence="1">
    <location>
        <begin position="1923"/>
        <end position="1954"/>
    </location>
</feature>
<feature type="region of interest" description="Disordered" evidence="1">
    <location>
        <begin position="2055"/>
        <end position="2122"/>
    </location>
</feature>
<protein>
    <submittedName>
        <fullName evidence="2">Uncharacterized protein</fullName>
    </submittedName>
</protein>
<feature type="compositionally biased region" description="Acidic residues" evidence="1">
    <location>
        <begin position="261"/>
        <end position="278"/>
    </location>
</feature>
<feature type="region of interest" description="Disordered" evidence="1">
    <location>
        <begin position="1235"/>
        <end position="1301"/>
    </location>
</feature>
<feature type="compositionally biased region" description="Acidic residues" evidence="1">
    <location>
        <begin position="232"/>
        <end position="241"/>
    </location>
</feature>
<feature type="compositionally biased region" description="Polar residues" evidence="1">
    <location>
        <begin position="824"/>
        <end position="837"/>
    </location>
</feature>
<feature type="compositionally biased region" description="Polar residues" evidence="1">
    <location>
        <begin position="1827"/>
        <end position="1880"/>
    </location>
</feature>
<evidence type="ECO:0000256" key="1">
    <source>
        <dbReference type="SAM" id="MobiDB-lite"/>
    </source>
</evidence>
<reference evidence="2 3" key="1">
    <citation type="submission" date="2018-03" db="EMBL/GenBank/DDBJ databases">
        <authorList>
            <person name="Guldener U."/>
        </authorList>
    </citation>
    <scope>NUCLEOTIDE SEQUENCE [LARGE SCALE GENOMIC DNA]</scope>
    <source>
        <strain evidence="2 3">DAOM196992</strain>
    </source>
</reference>
<feature type="region of interest" description="Disordered" evidence="1">
    <location>
        <begin position="986"/>
        <end position="1066"/>
    </location>
</feature>
<feature type="compositionally biased region" description="Polar residues" evidence="1">
    <location>
        <begin position="168"/>
        <end position="186"/>
    </location>
</feature>
<feature type="compositionally biased region" description="Polar residues" evidence="1">
    <location>
        <begin position="1518"/>
        <end position="1550"/>
    </location>
</feature>
<feature type="compositionally biased region" description="Low complexity" evidence="1">
    <location>
        <begin position="1706"/>
        <end position="1718"/>
    </location>
</feature>
<feature type="compositionally biased region" description="Gly residues" evidence="1">
    <location>
        <begin position="2163"/>
        <end position="2172"/>
    </location>
</feature>
<feature type="region of interest" description="Disordered" evidence="1">
    <location>
        <begin position="1323"/>
        <end position="1880"/>
    </location>
</feature>
<feature type="compositionally biased region" description="Low complexity" evidence="1">
    <location>
        <begin position="1085"/>
        <end position="1101"/>
    </location>
</feature>
<feature type="compositionally biased region" description="Polar residues" evidence="1">
    <location>
        <begin position="1731"/>
        <end position="1744"/>
    </location>
</feature>
<feature type="compositionally biased region" description="Polar residues" evidence="1">
    <location>
        <begin position="1352"/>
        <end position="1364"/>
    </location>
</feature>
<feature type="compositionally biased region" description="Low complexity" evidence="1">
    <location>
        <begin position="1477"/>
        <end position="1488"/>
    </location>
</feature>
<feature type="region of interest" description="Disordered" evidence="1">
    <location>
        <begin position="623"/>
        <end position="699"/>
    </location>
</feature>
<feature type="compositionally biased region" description="Polar residues" evidence="1">
    <location>
        <begin position="1003"/>
        <end position="1020"/>
    </location>
</feature>
<dbReference type="OrthoDB" id="3259825at2759"/>
<feature type="compositionally biased region" description="Low complexity" evidence="1">
    <location>
        <begin position="1680"/>
        <end position="1691"/>
    </location>
</feature>
<feature type="compositionally biased region" description="Polar residues" evidence="1">
    <location>
        <begin position="2088"/>
        <end position="2107"/>
    </location>
</feature>
<feature type="compositionally biased region" description="Basic and acidic residues" evidence="1">
    <location>
        <begin position="204"/>
        <end position="226"/>
    </location>
</feature>
<feature type="compositionally biased region" description="Polar residues" evidence="1">
    <location>
        <begin position="1560"/>
        <end position="1577"/>
    </location>
</feature>
<dbReference type="Proteomes" id="UP000323386">
    <property type="component" value="Unassembled WGS sequence"/>
</dbReference>
<dbReference type="EMBL" id="OOIP01000001">
    <property type="protein sequence ID" value="SPO35151.1"/>
    <property type="molecule type" value="Genomic_DNA"/>
</dbReference>
<feature type="compositionally biased region" description="Polar residues" evidence="1">
    <location>
        <begin position="1378"/>
        <end position="1395"/>
    </location>
</feature>
<keyword evidence="3" id="KW-1185">Reference proteome</keyword>
<feature type="compositionally biased region" description="Polar residues" evidence="1">
    <location>
        <begin position="753"/>
        <end position="763"/>
    </location>
</feature>
<feature type="compositionally biased region" description="Polar residues" evidence="1">
    <location>
        <begin position="1263"/>
        <end position="1288"/>
    </location>
</feature>
<feature type="compositionally biased region" description="Polar residues" evidence="1">
    <location>
        <begin position="322"/>
        <end position="331"/>
    </location>
</feature>
<proteinExistence type="predicted"/>
<accession>A0A5C3EVN2</accession>
<feature type="compositionally biased region" description="Basic and acidic residues" evidence="1">
    <location>
        <begin position="1040"/>
        <end position="1057"/>
    </location>
</feature>
<feature type="compositionally biased region" description="Low complexity" evidence="1">
    <location>
        <begin position="332"/>
        <end position="342"/>
    </location>
</feature>
<feature type="compositionally biased region" description="Basic and acidic residues" evidence="1">
    <location>
        <begin position="414"/>
        <end position="433"/>
    </location>
</feature>
<feature type="region of interest" description="Disordered" evidence="1">
    <location>
        <begin position="2163"/>
        <end position="2183"/>
    </location>
</feature>
<feature type="region of interest" description="Disordered" evidence="1">
    <location>
        <begin position="513"/>
        <end position="547"/>
    </location>
</feature>
<feature type="region of interest" description="Disordered" evidence="1">
    <location>
        <begin position="852"/>
        <end position="884"/>
    </location>
</feature>
<feature type="compositionally biased region" description="Low complexity" evidence="1">
    <location>
        <begin position="242"/>
        <end position="253"/>
    </location>
</feature>
<feature type="compositionally biased region" description="Low complexity" evidence="1">
    <location>
        <begin position="1021"/>
        <end position="1037"/>
    </location>
</feature>
<feature type="compositionally biased region" description="Gly residues" evidence="1">
    <location>
        <begin position="2078"/>
        <end position="2087"/>
    </location>
</feature>
<organism evidence="2 3">
    <name type="scientific">Pseudozyma flocculosa</name>
    <dbReference type="NCBI Taxonomy" id="84751"/>
    <lineage>
        <taxon>Eukaryota</taxon>
        <taxon>Fungi</taxon>
        <taxon>Dikarya</taxon>
        <taxon>Basidiomycota</taxon>
        <taxon>Ustilaginomycotina</taxon>
        <taxon>Ustilaginomycetes</taxon>
        <taxon>Ustilaginales</taxon>
        <taxon>Ustilaginaceae</taxon>
        <taxon>Pseudozyma</taxon>
    </lineage>
</organism>
<gene>
    <name evidence="2" type="ORF">PSFLO_00622</name>
</gene>
<evidence type="ECO:0000313" key="3">
    <source>
        <dbReference type="Proteomes" id="UP000323386"/>
    </source>
</evidence>
<feature type="compositionally biased region" description="Low complexity" evidence="1">
    <location>
        <begin position="1628"/>
        <end position="1647"/>
    </location>
</feature>
<feature type="compositionally biased region" description="Basic and acidic residues" evidence="1">
    <location>
        <begin position="1174"/>
        <end position="1186"/>
    </location>
</feature>
<feature type="region of interest" description="Disordered" evidence="1">
    <location>
        <begin position="579"/>
        <end position="599"/>
    </location>
</feature>
<feature type="region of interest" description="Disordered" evidence="1">
    <location>
        <begin position="746"/>
        <end position="839"/>
    </location>
</feature>
<sequence length="2218" mass="232070">MMNPFKKLQQRRQQASADRPNGQRPTLQSPAGITISVAPPQQRNEALANDASAAEKEQSLDTVLPPTSDYPHLRAQRARARATGGANAPNGMAAHHFLTEEEENEIIDQLRLQAKAEGRDFEADKFRGPELWSSGYASGTDGFGSWGGSQYSAGSNLQSIADSLGDLTRSTSSKSLDGDVSYNSQLSSPSRRGESGGGLFSGRSSERDMAYFRTLDKERKEHRLEAVSEAADPVEEDDELAQAEGAAKAAGQSEAERPGEGSDELAAAEEQSETEETSSAEAAMPGDFMAAERRASQQKFEGFEPPVALDDVEQGPAAKGSSFLSVPSSTRAEAAALDAAGARQSKLLSSLSPEAFKRVSTALEEVFGIMAAEGSIKSAGSTPVRSHFDLERSSSQQSEPRDDPDAMAATASDAEARSRPQDRDEPDRNRPSVDSDGGSFTSAVSHHGKNASPRDGVRGASLQAPQVEDRPAQSSFAHLEDVHIEGGGLGLGALDLGPTFPLVPASDSNLTIKDNDATGAAPRTSTLTARDRGEDTTPVVTPTDASGAVAEDRLASALPYAAAPFPQSLDSGLTRQADSLYGADPSAGSASTSPAEAPGDSTVIAASAATGIGSAMTSLGDAWSPRSGLHSRKASVASGHSRNDSLGRKDSSRGSSRVLEEQNSLSNVRKHYRQHSRSATASSQDHLGMSPRSSGVVSPVPVLSRTARSPNYFPPPSAGASMQSYAAGFKPASAVSPAAIAAASATSPKARTFGSSGNGSPYNSWAARTRDSASTRESDASPYMLSAPGFSPGLGVGPETSTETGPTSYYHAPAPAGTARASHSRSASNTLESQQVDPSPLLGAATVSAVGESTAAGTLPDPLTRASNSEGGEPAAFQRSRQREVAISVDPTEAWKATYASDLVASAQRAQPTRDDGLEGAIPGADTQVAEDEDLWAQMDQALSSGTGQDARPVSTFPPSAAEDHLANAGVTLDQLATFQDQLVKSAHAGQAPPPPPLPTTPANQTVSAFSAQPGPTSPLSISSSASRGGSIVGASVDSARLERARERARAAADQRSHGYTSSPGHASLYSRIAEQASPRVQLPSFAASPASSSAHGSSRAMKSEVMYDVTTSHRPTSPPPAAARPTSTGLPTLMDLSASFAGQSDRQSLSLVQAVEQAGTYSAMSSTSADQSLWRDRESVHHGSDALDHQSIASGAPIPEAQQDLHVPASEADTSADKSIGYAEAIGFDPAAATNENLDRHPYGHFGNGTHAEASQAGGMPRSTSHNVLQGNSNNLLRSPASPQTAWSDPGENRPDDAYLRPDRTQLIDDVAAQARAATKALKGIDDGSAPTPPFRTKSIARRKSFRKVSKQISSPQLISTTQRMDHVISIPGPERSASSSRTPIWNMMSSNDGGSIPDVPPLPAMGGRPAGAGHRRRSSSFGNSAHGEGGEWAQQQQQQQRSATGHPAPPDVTFMGASPTASPRPESAGQRHGQSLSASRSTSNNSAGGGLSRFMSKIRSRKTSEVAATIEPFPTSPSNSSFGHSKSTTALPIVSPQTQPNRSPTSWKSPEPRHDSLRSPSLRSKQSFLSPTSPNQPLPRIDSTSMPNRSGKKYRTPIVLKPESEVFMAGESEPIRSAAASEQTFGNSPSGGNTGPPTEAEPTAEAPREGVPGDRQPQGMPESLSASSMPIQDRWEADAVAAAAFADKQASSDERGSEEPAHAPPVAVAQPVLEPAPRLEIASPVPVEPSSTDSSAARTSPRPNADSRRKADQRKSLRDTIVRRTIIIPTDFNFEDRRKSTMSTASRRKSKKPAPFLPDEMPWNTAMTPSSSSLGLARADESMASKDSGTSFGTAVPQPSSVGRTSTPPVNASNGASGTSGDLPTLPSSTSVGMATLNSQQSLMPASASAGFGKATQRQSQFNSSYAGSLYDMYIGGDDGSEGNALSEDGRSRSSRMLLGGPGDRTSRMPEPRRHIEVTERADGSVVWQVVAGLADRGSVYSDYESRHSRSSSNGFLPRDRDSLLMPDFNNRDSMISENYDEFEASRTPAGLTNEDSRSFFARPRGHRKSFSFDAAEAPPMPNLPPTLRPPSTYANGGGVDGGAGSTTVDSAMSSSRDTARSGSQAVFEMATSPSQLDDRDEAISPTRIVYHNDAQLASLLDLLARGKDSAKFEFQAMDHAGGGGGGGGASRPASTWTKGEGIEALDAADLESHRSRVEAEIYTLLNQQAAGASQR</sequence>
<feature type="region of interest" description="Disordered" evidence="1">
    <location>
        <begin position="167"/>
        <end position="353"/>
    </location>
</feature>
<feature type="region of interest" description="Disordered" evidence="1">
    <location>
        <begin position="1085"/>
        <end position="1131"/>
    </location>
</feature>
<feature type="region of interest" description="Disordered" evidence="1">
    <location>
        <begin position="1"/>
        <end position="71"/>
    </location>
</feature>
<feature type="compositionally biased region" description="Basic residues" evidence="1">
    <location>
        <begin position="1340"/>
        <end position="1351"/>
    </location>
</feature>
<evidence type="ECO:0000313" key="2">
    <source>
        <dbReference type="EMBL" id="SPO35151.1"/>
    </source>
</evidence>
<feature type="compositionally biased region" description="Low complexity" evidence="1">
    <location>
        <begin position="690"/>
        <end position="699"/>
    </location>
</feature>
<name>A0A5C3EVN2_9BASI</name>
<feature type="compositionally biased region" description="Polar residues" evidence="1">
    <location>
        <begin position="1807"/>
        <end position="1816"/>
    </location>
</feature>
<feature type="compositionally biased region" description="Basic and acidic residues" evidence="1">
    <location>
        <begin position="641"/>
        <end position="652"/>
    </location>
</feature>
<feature type="compositionally biased region" description="Basic and acidic residues" evidence="1">
    <location>
        <begin position="1747"/>
        <end position="1764"/>
    </location>
</feature>